<dbReference type="OrthoDB" id="255727at2"/>
<dbReference type="EMBL" id="CP042906">
    <property type="protein sequence ID" value="QEX15458.1"/>
    <property type="molecule type" value="Genomic_DNA"/>
</dbReference>
<keyword evidence="2" id="KW-1133">Transmembrane helix</keyword>
<feature type="transmembrane region" description="Helical" evidence="2">
    <location>
        <begin position="20"/>
        <end position="40"/>
    </location>
</feature>
<proteinExistence type="predicted"/>
<dbReference type="SUPFAM" id="SSF56634">
    <property type="entry name" value="Heme-dependent catalase-like"/>
    <property type="match status" value="1"/>
</dbReference>
<gene>
    <name evidence="3" type="ORF">FRZ44_07420</name>
</gene>
<dbReference type="AlphaFoldDB" id="A0A5J6MDB8"/>
<keyword evidence="2" id="KW-0472">Membrane</keyword>
<sequence length="171" mass="17561">MQNHPAGPDEERPSQPSVGAALLRLGIIGIVSLLATAAIAHAGGWLHPSKPAPVRVVDGLAQESLLPAGFRLKAVKGPCLADAIESDGRGPRDSKAALFDPGQDPATGGFALAGGRAYLPGTLPTVRGMALRFMPVDGEDSPLTGETGEEGHERVAAPLSRLLPASGRRLN</sequence>
<reference evidence="3 4" key="1">
    <citation type="submission" date="2019-08" db="EMBL/GenBank/DDBJ databases">
        <title>Hyperibacter terrae gen. nov., sp. nov. and Hyperibacter viscosus sp. nov., two new members in the family Rhodospirillaceae isolated from the rhizosphere of Hypericum perforatum.</title>
        <authorList>
            <person name="Noviana Z."/>
        </authorList>
    </citation>
    <scope>NUCLEOTIDE SEQUENCE [LARGE SCALE GENOMIC DNA]</scope>
    <source>
        <strain evidence="3 4">R5913</strain>
    </source>
</reference>
<dbReference type="InterPro" id="IPR020835">
    <property type="entry name" value="Catalase_sf"/>
</dbReference>
<dbReference type="Gene3D" id="2.40.180.10">
    <property type="entry name" value="Catalase core domain"/>
    <property type="match status" value="1"/>
</dbReference>
<keyword evidence="2" id="KW-0812">Transmembrane</keyword>
<dbReference type="RefSeq" id="WP_151175907.1">
    <property type="nucleotide sequence ID" value="NZ_CP042906.1"/>
</dbReference>
<organism evidence="3 4">
    <name type="scientific">Hypericibacter terrae</name>
    <dbReference type="NCBI Taxonomy" id="2602015"/>
    <lineage>
        <taxon>Bacteria</taxon>
        <taxon>Pseudomonadati</taxon>
        <taxon>Pseudomonadota</taxon>
        <taxon>Alphaproteobacteria</taxon>
        <taxon>Rhodospirillales</taxon>
        <taxon>Dongiaceae</taxon>
        <taxon>Hypericibacter</taxon>
    </lineage>
</organism>
<dbReference type="KEGG" id="htq:FRZ44_07420"/>
<dbReference type="GO" id="GO:0020037">
    <property type="term" value="F:heme binding"/>
    <property type="evidence" value="ECO:0007669"/>
    <property type="project" value="InterPro"/>
</dbReference>
<feature type="region of interest" description="Disordered" evidence="1">
    <location>
        <begin position="137"/>
        <end position="171"/>
    </location>
</feature>
<evidence type="ECO:0000256" key="1">
    <source>
        <dbReference type="SAM" id="MobiDB-lite"/>
    </source>
</evidence>
<evidence type="ECO:0000313" key="4">
    <source>
        <dbReference type="Proteomes" id="UP000326202"/>
    </source>
</evidence>
<evidence type="ECO:0000256" key="2">
    <source>
        <dbReference type="SAM" id="Phobius"/>
    </source>
</evidence>
<name>A0A5J6MDB8_9PROT</name>
<dbReference type="Proteomes" id="UP000326202">
    <property type="component" value="Chromosome"/>
</dbReference>
<protein>
    <submittedName>
        <fullName evidence="3">Uncharacterized protein</fullName>
    </submittedName>
</protein>
<accession>A0A5J6MDB8</accession>
<evidence type="ECO:0000313" key="3">
    <source>
        <dbReference type="EMBL" id="QEX15458.1"/>
    </source>
</evidence>
<keyword evidence="4" id="KW-1185">Reference proteome</keyword>
<dbReference type="Gene3D" id="1.20.1280.120">
    <property type="match status" value="1"/>
</dbReference>